<dbReference type="EMBL" id="BAABDK010000017">
    <property type="protein sequence ID" value="GAA4037768.1"/>
    <property type="molecule type" value="Genomic_DNA"/>
</dbReference>
<evidence type="ECO:0000313" key="2">
    <source>
        <dbReference type="EMBL" id="GAA4037768.1"/>
    </source>
</evidence>
<gene>
    <name evidence="2" type="ORF">GCM10022409_23700</name>
</gene>
<keyword evidence="1" id="KW-0472">Membrane</keyword>
<organism evidence="2 3">
    <name type="scientific">Hymenobacter glaciei</name>
    <dbReference type="NCBI Taxonomy" id="877209"/>
    <lineage>
        <taxon>Bacteria</taxon>
        <taxon>Pseudomonadati</taxon>
        <taxon>Bacteroidota</taxon>
        <taxon>Cytophagia</taxon>
        <taxon>Cytophagales</taxon>
        <taxon>Hymenobacteraceae</taxon>
        <taxon>Hymenobacter</taxon>
    </lineage>
</organism>
<comment type="caution">
    <text evidence="2">The sequence shown here is derived from an EMBL/GenBank/DDBJ whole genome shotgun (WGS) entry which is preliminary data.</text>
</comment>
<proteinExistence type="predicted"/>
<reference evidence="3" key="1">
    <citation type="journal article" date="2019" name="Int. J. Syst. Evol. Microbiol.">
        <title>The Global Catalogue of Microorganisms (GCM) 10K type strain sequencing project: providing services to taxonomists for standard genome sequencing and annotation.</title>
        <authorList>
            <consortium name="The Broad Institute Genomics Platform"/>
            <consortium name="The Broad Institute Genome Sequencing Center for Infectious Disease"/>
            <person name="Wu L."/>
            <person name="Ma J."/>
        </authorList>
    </citation>
    <scope>NUCLEOTIDE SEQUENCE [LARGE SCALE GENOMIC DNA]</scope>
    <source>
        <strain evidence="3">JCM 17225</strain>
    </source>
</reference>
<keyword evidence="1" id="KW-1133">Transmembrane helix</keyword>
<keyword evidence="1" id="KW-0812">Transmembrane</keyword>
<protein>
    <recommendedName>
        <fullName evidence="4">DUF4386 domain-containing protein</fullName>
    </recommendedName>
</protein>
<dbReference type="Proteomes" id="UP001501469">
    <property type="component" value="Unassembled WGS sequence"/>
</dbReference>
<evidence type="ECO:0008006" key="4">
    <source>
        <dbReference type="Google" id="ProtNLM"/>
    </source>
</evidence>
<sequence length="108" mass="11379">MRLLVLVLLDCLGAGAILQAGFLAISYTSGPGPHDWAGPSVWVVNIGWAAGITAHLVALQRAAKRHQKAEATALLASSLLLMGLCQLVMVFVLYAATVVEVLRAVFNP</sequence>
<feature type="transmembrane region" description="Helical" evidence="1">
    <location>
        <begin position="40"/>
        <end position="59"/>
    </location>
</feature>
<name>A0ABP7U8A5_9BACT</name>
<accession>A0ABP7U8A5</accession>
<keyword evidence="3" id="KW-1185">Reference proteome</keyword>
<evidence type="ECO:0000313" key="3">
    <source>
        <dbReference type="Proteomes" id="UP001501469"/>
    </source>
</evidence>
<dbReference type="RefSeq" id="WP_345054542.1">
    <property type="nucleotide sequence ID" value="NZ_BAABDK010000017.1"/>
</dbReference>
<feature type="transmembrane region" description="Helical" evidence="1">
    <location>
        <begin position="71"/>
        <end position="96"/>
    </location>
</feature>
<evidence type="ECO:0000256" key="1">
    <source>
        <dbReference type="SAM" id="Phobius"/>
    </source>
</evidence>